<dbReference type="RefSeq" id="WP_068652210.1">
    <property type="nucleotide sequence ID" value="NZ_CP043611.1"/>
</dbReference>
<comment type="subcellular location">
    <subcellularLocation>
        <location evidence="2">Cytoplasm</location>
    </subcellularLocation>
</comment>
<accession>A0A162K3M1</accession>
<comment type="caution">
    <text evidence="2">Once thought to be involved in copper homeostasis, experiments in E.coli have shown this is not the case.</text>
</comment>
<dbReference type="PANTHER" id="PTHR12598:SF0">
    <property type="entry name" value="COPPER HOMEOSTASIS PROTEIN CUTC HOMOLOG"/>
    <property type="match status" value="1"/>
</dbReference>
<dbReference type="InterPro" id="IPR036822">
    <property type="entry name" value="CutC-like_dom_sf"/>
</dbReference>
<name>A0A162K3M1_9BACL</name>
<dbReference type="GO" id="GO:0005507">
    <property type="term" value="F:copper ion binding"/>
    <property type="evidence" value="ECO:0007669"/>
    <property type="project" value="TreeGrafter"/>
</dbReference>
<gene>
    <name evidence="2" type="primary">cutC</name>
    <name evidence="3" type="ORF">PBAT_19975</name>
</gene>
<sequence>MLLEVIATTVGDAIMAERGGADRIELITAIREGGLTPSIGLIERVREAVSIPVRVMVRPHARSFYYDKEDIETMRRDILQIGSIGGLGIVIGMLSQDATIDELNLQYLLDATDDMEVTFHRAFDEVRDQTEALNVLLRYPQITDILTSGGCDSALEGADQLAKLERMTVGKSISILAGAGLTGQSLESFLQHSGVSRVHFGSAVRQGGDPMKAFDAERLQYIRTILNQSIR</sequence>
<keyword evidence="2" id="KW-0963">Cytoplasm</keyword>
<comment type="similarity">
    <text evidence="1 2">Belongs to the CutC family.</text>
</comment>
<reference evidence="3 4" key="1">
    <citation type="submission" date="2016-03" db="EMBL/GenBank/DDBJ databases">
        <title>Draft genome sequence of Paenibacillus antarcticus CECT 5836.</title>
        <authorList>
            <person name="Shin S.-K."/>
            <person name="Yi H."/>
        </authorList>
    </citation>
    <scope>NUCLEOTIDE SEQUENCE [LARGE SCALE GENOMIC DNA]</scope>
    <source>
        <strain evidence="3 4">CECT 5836</strain>
    </source>
</reference>
<dbReference type="SUPFAM" id="SSF110395">
    <property type="entry name" value="CutC-like"/>
    <property type="match status" value="1"/>
</dbReference>
<dbReference type="OrthoDB" id="9815677at2"/>
<dbReference type="EMBL" id="LVJI01000035">
    <property type="protein sequence ID" value="OAB42576.1"/>
    <property type="molecule type" value="Genomic_DNA"/>
</dbReference>
<evidence type="ECO:0000313" key="3">
    <source>
        <dbReference type="EMBL" id="OAB42576.1"/>
    </source>
</evidence>
<dbReference type="InterPro" id="IPR005627">
    <property type="entry name" value="CutC-like"/>
</dbReference>
<evidence type="ECO:0000256" key="1">
    <source>
        <dbReference type="ARBA" id="ARBA00007768"/>
    </source>
</evidence>
<dbReference type="Gene3D" id="3.20.20.380">
    <property type="entry name" value="Copper homeostasis (CutC) domain"/>
    <property type="match status" value="1"/>
</dbReference>
<proteinExistence type="inferred from homology"/>
<dbReference type="Proteomes" id="UP000077355">
    <property type="component" value="Unassembled WGS sequence"/>
</dbReference>
<dbReference type="GO" id="GO:0005737">
    <property type="term" value="C:cytoplasm"/>
    <property type="evidence" value="ECO:0007669"/>
    <property type="project" value="UniProtKB-SubCell"/>
</dbReference>
<dbReference type="Pfam" id="PF03932">
    <property type="entry name" value="CutC"/>
    <property type="match status" value="1"/>
</dbReference>
<comment type="caution">
    <text evidence="3">The sequence shown here is derived from an EMBL/GenBank/DDBJ whole genome shotgun (WGS) entry which is preliminary data.</text>
</comment>
<organism evidence="3 4">
    <name type="scientific">Paenibacillus antarcticus</name>
    <dbReference type="NCBI Taxonomy" id="253703"/>
    <lineage>
        <taxon>Bacteria</taxon>
        <taxon>Bacillati</taxon>
        <taxon>Bacillota</taxon>
        <taxon>Bacilli</taxon>
        <taxon>Bacillales</taxon>
        <taxon>Paenibacillaceae</taxon>
        <taxon>Paenibacillus</taxon>
    </lineage>
</organism>
<dbReference type="PANTHER" id="PTHR12598">
    <property type="entry name" value="COPPER HOMEOSTASIS PROTEIN CUTC"/>
    <property type="match status" value="1"/>
</dbReference>
<evidence type="ECO:0000313" key="4">
    <source>
        <dbReference type="Proteomes" id="UP000077355"/>
    </source>
</evidence>
<protein>
    <recommendedName>
        <fullName evidence="2">PF03932 family protein CutC</fullName>
    </recommendedName>
</protein>
<evidence type="ECO:0000256" key="2">
    <source>
        <dbReference type="HAMAP-Rule" id="MF_00795"/>
    </source>
</evidence>
<dbReference type="HAMAP" id="MF_00795">
    <property type="entry name" value="CutC"/>
    <property type="match status" value="1"/>
</dbReference>
<dbReference type="AlphaFoldDB" id="A0A162K3M1"/>
<keyword evidence="4" id="KW-1185">Reference proteome</keyword>